<dbReference type="GO" id="GO:0016740">
    <property type="term" value="F:transferase activity"/>
    <property type="evidence" value="ECO:0007669"/>
    <property type="project" value="UniProtKB-KW"/>
</dbReference>
<dbReference type="PROSITE" id="PS51677">
    <property type="entry name" value="NODB"/>
    <property type="match status" value="1"/>
</dbReference>
<dbReference type="PANTHER" id="PTHR34216">
    <property type="match status" value="1"/>
</dbReference>
<evidence type="ECO:0000313" key="4">
    <source>
        <dbReference type="EMBL" id="GGP12677.1"/>
    </source>
</evidence>
<evidence type="ECO:0000313" key="5">
    <source>
        <dbReference type="Proteomes" id="UP000660745"/>
    </source>
</evidence>
<gene>
    <name evidence="4" type="ORF">GCM10012278_61430</name>
</gene>
<dbReference type="GO" id="GO:0005576">
    <property type="term" value="C:extracellular region"/>
    <property type="evidence" value="ECO:0007669"/>
    <property type="project" value="UniProtKB-SubCell"/>
</dbReference>
<dbReference type="EMBL" id="BMNK01000012">
    <property type="protein sequence ID" value="GGP12677.1"/>
    <property type="molecule type" value="Genomic_DNA"/>
</dbReference>
<dbReference type="Gene3D" id="3.20.20.370">
    <property type="entry name" value="Glycoside hydrolase/deacetylase"/>
    <property type="match status" value="1"/>
</dbReference>
<dbReference type="InterPro" id="IPR002509">
    <property type="entry name" value="NODB_dom"/>
</dbReference>
<dbReference type="RefSeq" id="WP_189142221.1">
    <property type="nucleotide sequence ID" value="NZ_BMNK01000012.1"/>
</dbReference>
<reference evidence="4" key="2">
    <citation type="submission" date="2020-09" db="EMBL/GenBank/DDBJ databases">
        <authorList>
            <person name="Sun Q."/>
            <person name="Zhou Y."/>
        </authorList>
    </citation>
    <scope>NUCLEOTIDE SEQUENCE</scope>
    <source>
        <strain evidence="4">CGMCC 4.7430</strain>
    </source>
</reference>
<keyword evidence="4" id="KW-0808">Transferase</keyword>
<dbReference type="GO" id="GO:0016810">
    <property type="term" value="F:hydrolase activity, acting on carbon-nitrogen (but not peptide) bonds"/>
    <property type="evidence" value="ECO:0007669"/>
    <property type="project" value="InterPro"/>
</dbReference>
<reference evidence="4" key="1">
    <citation type="journal article" date="2014" name="Int. J. Syst. Evol. Microbiol.">
        <title>Complete genome sequence of Corynebacterium casei LMG S-19264T (=DSM 44701T), isolated from a smear-ripened cheese.</title>
        <authorList>
            <consortium name="US DOE Joint Genome Institute (JGI-PGF)"/>
            <person name="Walter F."/>
            <person name="Albersmeier A."/>
            <person name="Kalinowski J."/>
            <person name="Ruckert C."/>
        </authorList>
    </citation>
    <scope>NUCLEOTIDE SEQUENCE</scope>
    <source>
        <strain evidence="4">CGMCC 4.7430</strain>
    </source>
</reference>
<dbReference type="CDD" id="cd10918">
    <property type="entry name" value="CE4_NodB_like_5s_6s"/>
    <property type="match status" value="1"/>
</dbReference>
<feature type="domain" description="NodB homology" evidence="3">
    <location>
        <begin position="44"/>
        <end position="220"/>
    </location>
</feature>
<dbReference type="PANTHER" id="PTHR34216:SF3">
    <property type="entry name" value="POLY-BETA-1,6-N-ACETYL-D-GLUCOSAMINE N-DEACETYLASE"/>
    <property type="match status" value="1"/>
</dbReference>
<organism evidence="4 5">
    <name type="scientific">Nonomuraea glycinis</name>
    <dbReference type="NCBI Taxonomy" id="2047744"/>
    <lineage>
        <taxon>Bacteria</taxon>
        <taxon>Bacillati</taxon>
        <taxon>Actinomycetota</taxon>
        <taxon>Actinomycetes</taxon>
        <taxon>Streptosporangiales</taxon>
        <taxon>Streptosporangiaceae</taxon>
        <taxon>Nonomuraea</taxon>
    </lineage>
</organism>
<proteinExistence type="predicted"/>
<comment type="subcellular location">
    <subcellularLocation>
        <location evidence="1">Secreted</location>
    </subcellularLocation>
</comment>
<dbReference type="AlphaFoldDB" id="A0A918A9F4"/>
<evidence type="ECO:0000256" key="1">
    <source>
        <dbReference type="ARBA" id="ARBA00004613"/>
    </source>
</evidence>
<dbReference type="InterPro" id="IPR011330">
    <property type="entry name" value="Glyco_hydro/deAcase_b/a-brl"/>
</dbReference>
<comment type="caution">
    <text evidence="4">The sequence shown here is derived from an EMBL/GenBank/DDBJ whole genome shotgun (WGS) entry which is preliminary data.</text>
</comment>
<evidence type="ECO:0000256" key="2">
    <source>
        <dbReference type="ARBA" id="ARBA00022729"/>
    </source>
</evidence>
<dbReference type="GO" id="GO:0005975">
    <property type="term" value="P:carbohydrate metabolic process"/>
    <property type="evidence" value="ECO:0007669"/>
    <property type="project" value="InterPro"/>
</dbReference>
<protein>
    <submittedName>
        <fullName evidence="4">Glycosyl transferase</fullName>
    </submittedName>
</protein>
<name>A0A918A9F4_9ACTN</name>
<keyword evidence="2" id="KW-0732">Signal</keyword>
<dbReference type="Pfam" id="PF01522">
    <property type="entry name" value="Polysacc_deac_1"/>
    <property type="match status" value="1"/>
</dbReference>
<keyword evidence="5" id="KW-1185">Reference proteome</keyword>
<dbReference type="SUPFAM" id="SSF88713">
    <property type="entry name" value="Glycoside hydrolase/deacetylase"/>
    <property type="match status" value="1"/>
</dbReference>
<evidence type="ECO:0000259" key="3">
    <source>
        <dbReference type="PROSITE" id="PS51677"/>
    </source>
</evidence>
<dbReference type="InterPro" id="IPR051398">
    <property type="entry name" value="Polysacch_Deacetylase"/>
</dbReference>
<accession>A0A918A9F4</accession>
<sequence length="220" mass="24166">MRAVTNLTVHGIGESTRELDPGEDGTWVSVAQFERVMDAVAGRPDVRITFDDGNASDVEIALPRLVERGLRAEFFVLAGLLGEPGRLDSTGVRELLRAGMRIGSHGWAHRDWRTLDAGQAAEELSAAHHLLGQLTGEPVSRVAIPFGSYDRRVLSRLRRAGVTRAYTSDGGRARPDAWLQPRNSLKRDQGSGWITRVLAGGPSPPRRAAKLAMRLYKRVR</sequence>
<dbReference type="Proteomes" id="UP000660745">
    <property type="component" value="Unassembled WGS sequence"/>
</dbReference>